<sequence length="186" mass="20671">MRRARRSAAWKPAWIVTCPSPSCSVPWPNACGRCCRSMRPGRGDLPTTKPDCRGSPTAPPAWRCWRIPCARISRRCPPPRAAGNGRRSAIMPIACAAPWHWPKTARKSSRCAGNWNWMWRRRRRPCRPMSTTWLCILQRTSRGPTIRQANRKAARTAATAAAGTAILAIGGVLFKGYLNSGFSEDS</sequence>
<keyword evidence="1" id="KW-0812">Transmembrane</keyword>
<keyword evidence="2" id="KW-0648">Protein biosynthesis</keyword>
<dbReference type="AlphaFoldDB" id="A0A375C8L6"/>
<comment type="caution">
    <text evidence="2">The sequence shown here is derived from an EMBL/GenBank/DDBJ whole genome shotgun (WGS) entry which is preliminary data.</text>
</comment>
<dbReference type="EMBL" id="OFSN01000015">
    <property type="protein sequence ID" value="SOY65357.1"/>
    <property type="molecule type" value="Genomic_DNA"/>
</dbReference>
<feature type="transmembrane region" description="Helical" evidence="1">
    <location>
        <begin position="157"/>
        <end position="178"/>
    </location>
</feature>
<keyword evidence="1" id="KW-0472">Membrane</keyword>
<organism evidence="2">
    <name type="scientific">Cupriavidus taiwanensis</name>
    <dbReference type="NCBI Taxonomy" id="164546"/>
    <lineage>
        <taxon>Bacteria</taxon>
        <taxon>Pseudomonadati</taxon>
        <taxon>Pseudomonadota</taxon>
        <taxon>Betaproteobacteria</taxon>
        <taxon>Burkholderiales</taxon>
        <taxon>Burkholderiaceae</taxon>
        <taxon>Cupriavidus</taxon>
    </lineage>
</organism>
<proteinExistence type="predicted"/>
<accession>A0A375C8L6</accession>
<dbReference type="Proteomes" id="UP000257016">
    <property type="component" value="Unassembled WGS sequence"/>
</dbReference>
<protein>
    <submittedName>
        <fullName evidence="2">Translation initiation factor IF-2</fullName>
    </submittedName>
</protein>
<gene>
    <name evidence="2" type="ORF">CBM2586_B10001</name>
</gene>
<keyword evidence="2" id="KW-0396">Initiation factor</keyword>
<reference evidence="2" key="1">
    <citation type="submission" date="2018-01" db="EMBL/GenBank/DDBJ databases">
        <authorList>
            <person name="Clerissi C."/>
        </authorList>
    </citation>
    <scope>NUCLEOTIDE SEQUENCE</scope>
    <source>
        <strain evidence="2">Cupriavidus taiwanensis LMG 19430</strain>
    </source>
</reference>
<keyword evidence="1" id="KW-1133">Transmembrane helix</keyword>
<evidence type="ECO:0000256" key="1">
    <source>
        <dbReference type="SAM" id="Phobius"/>
    </source>
</evidence>
<dbReference type="GO" id="GO:0003743">
    <property type="term" value="F:translation initiation factor activity"/>
    <property type="evidence" value="ECO:0007669"/>
    <property type="project" value="UniProtKB-KW"/>
</dbReference>
<name>A0A375C8L6_9BURK</name>
<evidence type="ECO:0000313" key="2">
    <source>
        <dbReference type="EMBL" id="SOY65357.1"/>
    </source>
</evidence>